<dbReference type="AlphaFoldDB" id="A0A1X0P330"/>
<feature type="chain" id="PRO_5012800771" evidence="2">
    <location>
        <begin position="25"/>
        <end position="458"/>
    </location>
</feature>
<keyword evidence="4" id="KW-1185">Reference proteome</keyword>
<evidence type="ECO:0000313" key="3">
    <source>
        <dbReference type="EMBL" id="ORC91261.1"/>
    </source>
</evidence>
<accession>A0A1X0P330</accession>
<proteinExistence type="predicted"/>
<reference evidence="3 4" key="1">
    <citation type="submission" date="2017-03" db="EMBL/GenBank/DDBJ databases">
        <title>An alternative strategy for trypanosome survival in the mammalian bloodstream revealed through genome and transcriptome analysis of the ubiquitous bovine parasite Trypanosoma (Megatrypanum) theileri.</title>
        <authorList>
            <person name="Kelly S."/>
            <person name="Ivens A."/>
            <person name="Mott A."/>
            <person name="O'Neill E."/>
            <person name="Emms D."/>
            <person name="Macleod O."/>
            <person name="Voorheis P."/>
            <person name="Matthews J."/>
            <person name="Matthews K."/>
            <person name="Carrington M."/>
        </authorList>
    </citation>
    <scope>NUCLEOTIDE SEQUENCE [LARGE SCALE GENOMIC DNA]</scope>
    <source>
        <strain evidence="3">Edinburgh</strain>
    </source>
</reference>
<dbReference type="VEuPathDB" id="TriTrypDB:TM35_000062660"/>
<feature type="region of interest" description="Disordered" evidence="1">
    <location>
        <begin position="374"/>
        <end position="440"/>
    </location>
</feature>
<evidence type="ECO:0000256" key="1">
    <source>
        <dbReference type="SAM" id="MobiDB-lite"/>
    </source>
</evidence>
<gene>
    <name evidence="3" type="ORF">TM35_000062660</name>
</gene>
<feature type="compositionally biased region" description="Basic and acidic residues" evidence="1">
    <location>
        <begin position="374"/>
        <end position="425"/>
    </location>
</feature>
<dbReference type="STRING" id="67003.A0A1X0P330"/>
<keyword evidence="2" id="KW-0732">Signal</keyword>
<organism evidence="3 4">
    <name type="scientific">Trypanosoma theileri</name>
    <dbReference type="NCBI Taxonomy" id="67003"/>
    <lineage>
        <taxon>Eukaryota</taxon>
        <taxon>Discoba</taxon>
        <taxon>Euglenozoa</taxon>
        <taxon>Kinetoplastea</taxon>
        <taxon>Metakinetoplastina</taxon>
        <taxon>Trypanosomatida</taxon>
        <taxon>Trypanosomatidae</taxon>
        <taxon>Trypanosoma</taxon>
    </lineage>
</organism>
<dbReference type="Proteomes" id="UP000192257">
    <property type="component" value="Unassembled WGS sequence"/>
</dbReference>
<evidence type="ECO:0000256" key="2">
    <source>
        <dbReference type="SAM" id="SignalP"/>
    </source>
</evidence>
<sequence length="458" mass="52519">MFVQLRGVVCLLVLLHCCVCVVTGEVAEVEPVECTDGEFMYTERSLNGSLMGADEILADGKTCLEVWKAEADECNKNADGVSADAASIDELVRQIKEKKKEEVMCEEVKKILQRYNESVEKSAKIAELTRNTKVVCESSAVGNLQNRVESIGKRLEVYRGYVFDDSDYTKCRRDWRTSRVTEIEVKYKLMNDVKAQMDDVRAKTQLCRVKSYVQSPNDVMKGAIADYNRVCETDVDIKYLKQVPSVEKITKDGGTVQSTPDTRTKVVGAIKFSNGTTVKEVREGEIDQETEVKNETFLVDVNGGAPRISQKNIQEIERKFKELRPKVGEELKREEGKRLAEERMRLERLAEEERKRQEKLAEEDRKRQVKLVEEERKKQEKLAEEERRKRDKQDEEERKKQEKLAEEEKAKQELERKAKEEVERAKKAKKKDSSLSPALEHSPLLLLLLSVLGCTLVC</sequence>
<dbReference type="RefSeq" id="XP_028885327.1">
    <property type="nucleotide sequence ID" value="XM_029023303.1"/>
</dbReference>
<protein>
    <submittedName>
        <fullName evidence="3">Uncharacterized protein</fullName>
    </submittedName>
</protein>
<dbReference type="GeneID" id="39983083"/>
<name>A0A1X0P330_9TRYP</name>
<dbReference type="EMBL" id="NBCO01000006">
    <property type="protein sequence ID" value="ORC91261.1"/>
    <property type="molecule type" value="Genomic_DNA"/>
</dbReference>
<evidence type="ECO:0000313" key="4">
    <source>
        <dbReference type="Proteomes" id="UP000192257"/>
    </source>
</evidence>
<comment type="caution">
    <text evidence="3">The sequence shown here is derived from an EMBL/GenBank/DDBJ whole genome shotgun (WGS) entry which is preliminary data.</text>
</comment>
<feature type="signal peptide" evidence="2">
    <location>
        <begin position="1"/>
        <end position="24"/>
    </location>
</feature>